<feature type="transmembrane region" description="Helical" evidence="6">
    <location>
        <begin position="374"/>
        <end position="401"/>
    </location>
</feature>
<dbReference type="InterPro" id="IPR051533">
    <property type="entry name" value="WaaL-like"/>
</dbReference>
<dbReference type="AlphaFoldDB" id="A0A1I5MVX9"/>
<feature type="transmembrane region" description="Helical" evidence="6">
    <location>
        <begin position="135"/>
        <end position="153"/>
    </location>
</feature>
<dbReference type="EMBL" id="FOWQ01000003">
    <property type="protein sequence ID" value="SFP13653.1"/>
    <property type="molecule type" value="Genomic_DNA"/>
</dbReference>
<evidence type="ECO:0000313" key="9">
    <source>
        <dbReference type="Proteomes" id="UP000198857"/>
    </source>
</evidence>
<evidence type="ECO:0000313" key="8">
    <source>
        <dbReference type="EMBL" id="SFP13653.1"/>
    </source>
</evidence>
<keyword evidence="8" id="KW-0436">Ligase</keyword>
<evidence type="ECO:0000256" key="1">
    <source>
        <dbReference type="ARBA" id="ARBA00004141"/>
    </source>
</evidence>
<accession>A0A1I5MVX9</accession>
<evidence type="ECO:0000256" key="2">
    <source>
        <dbReference type="ARBA" id="ARBA00022692"/>
    </source>
</evidence>
<dbReference type="Proteomes" id="UP000198857">
    <property type="component" value="Unassembled WGS sequence"/>
</dbReference>
<feature type="transmembrane region" description="Helical" evidence="6">
    <location>
        <begin position="209"/>
        <end position="231"/>
    </location>
</feature>
<organism evidence="8 9">
    <name type="scientific">Geodermatophilus dictyosporus</name>
    <dbReference type="NCBI Taxonomy" id="1523247"/>
    <lineage>
        <taxon>Bacteria</taxon>
        <taxon>Bacillati</taxon>
        <taxon>Actinomycetota</taxon>
        <taxon>Actinomycetes</taxon>
        <taxon>Geodermatophilales</taxon>
        <taxon>Geodermatophilaceae</taxon>
        <taxon>Geodermatophilus</taxon>
    </lineage>
</organism>
<dbReference type="PANTHER" id="PTHR37422">
    <property type="entry name" value="TEICHURONIC ACID BIOSYNTHESIS PROTEIN TUAE"/>
    <property type="match status" value="1"/>
</dbReference>
<evidence type="ECO:0000256" key="5">
    <source>
        <dbReference type="SAM" id="MobiDB-lite"/>
    </source>
</evidence>
<dbReference type="GO" id="GO:0016020">
    <property type="term" value="C:membrane"/>
    <property type="evidence" value="ECO:0007669"/>
    <property type="project" value="UniProtKB-SubCell"/>
</dbReference>
<keyword evidence="9" id="KW-1185">Reference proteome</keyword>
<keyword evidence="3 6" id="KW-1133">Transmembrane helix</keyword>
<dbReference type="InterPro" id="IPR007016">
    <property type="entry name" value="O-antigen_ligase-rel_domated"/>
</dbReference>
<reference evidence="9" key="1">
    <citation type="submission" date="2016-10" db="EMBL/GenBank/DDBJ databases">
        <authorList>
            <person name="Varghese N."/>
            <person name="Submissions S."/>
        </authorList>
    </citation>
    <scope>NUCLEOTIDE SEQUENCE [LARGE SCALE GENOMIC DNA]</scope>
    <source>
        <strain evidence="9">DSM 44208</strain>
    </source>
</reference>
<keyword evidence="2 6" id="KW-0812">Transmembrane</keyword>
<feature type="transmembrane region" description="Helical" evidence="6">
    <location>
        <begin position="74"/>
        <end position="100"/>
    </location>
</feature>
<feature type="transmembrane region" description="Helical" evidence="6">
    <location>
        <begin position="338"/>
        <end position="359"/>
    </location>
</feature>
<evidence type="ECO:0000259" key="7">
    <source>
        <dbReference type="Pfam" id="PF04932"/>
    </source>
</evidence>
<proteinExistence type="predicted"/>
<feature type="region of interest" description="Disordered" evidence="5">
    <location>
        <begin position="412"/>
        <end position="448"/>
    </location>
</feature>
<sequence>MVLLAVCGVALLTAVALCLRPRTQVAVLSHALVATVYGAGYLALHVPLRFAMVYLLLGLILVSTRAAGGTRGHVAVAVAAYVTSALVVAYGLGWVTWWSATTGERVVRYALLFTCAFWAGTVLRRTGYATLFFRVYLLWSTVTSALAIVEYALNRNLVDRSDFVSRLERDGHLRAALLSEHPIVLSALLLVALPAAVRLGRAGRRLPTAALLLAGIYCTQSRGALVAGVVYLAVRLLADRSRRGSTRSGRLLVPGAVAMVAAVAVGLLLSPPGIEATVTSADGAQSSVEYRGVLYSLIGESLSTHPFGWGFAGLPHGVYLVPSPIGVLDVADTVDSELVLLVFEYGLVGLGLFVLVASLGVDRAVRAGDVPNDAFALLVFVSLFLAIHAWTGVGALAFILLSCAVHGGRQRPTEAPVRSGGVSDPADGSRAAPNRSGVRLPEAADDGG</sequence>
<feature type="domain" description="O-antigen ligase-related" evidence="7">
    <location>
        <begin position="209"/>
        <end position="354"/>
    </location>
</feature>
<comment type="subcellular location">
    <subcellularLocation>
        <location evidence="1">Membrane</location>
        <topology evidence="1">Multi-pass membrane protein</topology>
    </subcellularLocation>
</comment>
<dbReference type="PANTHER" id="PTHR37422:SF13">
    <property type="entry name" value="LIPOPOLYSACCHARIDE BIOSYNTHESIS PROTEIN PA4999-RELATED"/>
    <property type="match status" value="1"/>
</dbReference>
<evidence type="ECO:0000256" key="3">
    <source>
        <dbReference type="ARBA" id="ARBA00022989"/>
    </source>
</evidence>
<name>A0A1I5MVX9_9ACTN</name>
<keyword evidence="4 6" id="KW-0472">Membrane</keyword>
<protein>
    <submittedName>
        <fullName evidence="8">O-antigen ligase like membrane protein</fullName>
    </submittedName>
</protein>
<feature type="transmembrane region" description="Helical" evidence="6">
    <location>
        <begin position="106"/>
        <end position="123"/>
    </location>
</feature>
<dbReference type="GO" id="GO:0016874">
    <property type="term" value="F:ligase activity"/>
    <property type="evidence" value="ECO:0007669"/>
    <property type="project" value="UniProtKB-KW"/>
</dbReference>
<evidence type="ECO:0000256" key="4">
    <source>
        <dbReference type="ARBA" id="ARBA00023136"/>
    </source>
</evidence>
<feature type="transmembrane region" description="Helical" evidence="6">
    <location>
        <begin position="251"/>
        <end position="269"/>
    </location>
</feature>
<evidence type="ECO:0000256" key="6">
    <source>
        <dbReference type="SAM" id="Phobius"/>
    </source>
</evidence>
<gene>
    <name evidence="8" type="ORF">SAMN05660464_2176</name>
</gene>
<feature type="transmembrane region" description="Helical" evidence="6">
    <location>
        <begin position="42"/>
        <end position="62"/>
    </location>
</feature>
<dbReference type="Pfam" id="PF04932">
    <property type="entry name" value="Wzy_C"/>
    <property type="match status" value="1"/>
</dbReference>